<dbReference type="OrthoDB" id="337900at2"/>
<evidence type="ECO:0000313" key="2">
    <source>
        <dbReference type="EMBL" id="TGL46829.1"/>
    </source>
</evidence>
<feature type="transmembrane region" description="Helical" evidence="1">
    <location>
        <begin position="30"/>
        <end position="51"/>
    </location>
</feature>
<evidence type="ECO:0000256" key="1">
    <source>
        <dbReference type="SAM" id="Phobius"/>
    </source>
</evidence>
<reference evidence="2" key="1">
    <citation type="journal article" date="2019" name="PLoS Negl. Trop. Dis.">
        <title>Revisiting the worldwide diversity of Leptospira species in the environment.</title>
        <authorList>
            <person name="Vincent A.T."/>
            <person name="Schiettekatte O."/>
            <person name="Bourhy P."/>
            <person name="Veyrier F.J."/>
            <person name="Picardeau M."/>
        </authorList>
    </citation>
    <scope>NUCLEOTIDE SEQUENCE [LARGE SCALE GENOMIC DNA]</scope>
    <source>
        <strain evidence="2">201702454</strain>
    </source>
</reference>
<sequence>MERFFPTHRFLEWKQNLRSLLNRIRENKRVLFSFLALGFVFFLFVLSYYGLEFYLRNYRIPLVKLRKVLAATINQELGKAVDIGVLDFSLREGLIIEDLVVSNEEDFSFNDYMLKVKKVTFRLSSYFKESPTVERIDFYSPQLILNDDRGLRDRLISYAQTSKLKDIRFHDAKLTVKKSDTTLVDWKEGWDIELVRKNKRLYVQYNNGWFWVPNTTRVKGEGIFSESNLDEFQFEFFWKNFPSEEAILLTNYLFGSQVQSAVLTGEGKISSNPNTGFVIDGNVEFENSFIILPFFENYLLEGFRFREKFHFTKDVEDREFFGNEFQIKTQVATVMAKESLLHRKLEFQINELEDIFEHITDLSGLFRFPLFGELHGNVEVNETGDKNKWFSVAGEVKGSGLKLESSLLSMENGKLLLHWKPNQEWNLNWDAEIFGKPSHLVGSGTADFSRSKKIDGTYYYPMSSKTKLNFQSTELSANDWKPLYEDWKKDTMEEIRERQEKLIPEEYFYQTKLYKYFLESMNFDLGIHITNFFAYQGSKSLGESKGNLTVKDGRFSFNLGLGNADSKVSVVSFFASKTPNFSFNLLLKEYPWSDLWMNVCGAEWKPSNVSLDYSFNSIGSDYYMLHKDARTSYHLKLWGVTLKEGDLIAKGNIDLNPFKKPFTMEFSLNRYSDLDYLSDVVVTSESLDLKGYGNNKNGNYQMTLYGLVGETRGSFAISEEENKCLFK</sequence>
<dbReference type="RefSeq" id="WP_135621252.1">
    <property type="nucleotide sequence ID" value="NZ_RQGG01000051.1"/>
</dbReference>
<keyword evidence="3" id="KW-1185">Reference proteome</keyword>
<evidence type="ECO:0000313" key="3">
    <source>
        <dbReference type="Proteomes" id="UP000297609"/>
    </source>
</evidence>
<keyword evidence="1" id="KW-0472">Membrane</keyword>
<protein>
    <recommendedName>
        <fullName evidence="4">AsmA domain protein</fullName>
    </recommendedName>
</protein>
<dbReference type="AlphaFoldDB" id="A0A4R9JNS2"/>
<dbReference type="NCBIfam" id="NF047517">
    <property type="entry name" value="LIC_12586_fam"/>
    <property type="match status" value="1"/>
</dbReference>
<proteinExistence type="predicted"/>
<evidence type="ECO:0008006" key="4">
    <source>
        <dbReference type="Google" id="ProtNLM"/>
    </source>
</evidence>
<comment type="caution">
    <text evidence="2">The sequence shown here is derived from an EMBL/GenBank/DDBJ whole genome shotgun (WGS) entry which is preliminary data.</text>
</comment>
<accession>A0A4R9JNS2</accession>
<keyword evidence="1" id="KW-0812">Transmembrane</keyword>
<organism evidence="2 3">
    <name type="scientific">Leptospira kemamanensis</name>
    <dbReference type="NCBI Taxonomy" id="2484942"/>
    <lineage>
        <taxon>Bacteria</taxon>
        <taxon>Pseudomonadati</taxon>
        <taxon>Spirochaetota</taxon>
        <taxon>Spirochaetia</taxon>
        <taxon>Leptospirales</taxon>
        <taxon>Leptospiraceae</taxon>
        <taxon>Leptospira</taxon>
    </lineage>
</organism>
<dbReference type="EMBL" id="RQGG01000051">
    <property type="protein sequence ID" value="TGL46829.1"/>
    <property type="molecule type" value="Genomic_DNA"/>
</dbReference>
<keyword evidence="1" id="KW-1133">Transmembrane helix</keyword>
<name>A0A4R9JNS2_9LEPT</name>
<gene>
    <name evidence="2" type="ORF">EHQ59_17510</name>
</gene>
<dbReference type="Proteomes" id="UP000297609">
    <property type="component" value="Unassembled WGS sequence"/>
</dbReference>